<keyword evidence="1" id="KW-0472">Membrane</keyword>
<dbReference type="AlphaFoldDB" id="A0A173V5B1"/>
<evidence type="ECO:0000313" key="3">
    <source>
        <dbReference type="Proteomes" id="UP000095591"/>
    </source>
</evidence>
<proteinExistence type="predicted"/>
<gene>
    <name evidence="2" type="ORF">ERS852429_02648</name>
</gene>
<dbReference type="RefSeq" id="WP_057319538.1">
    <property type="nucleotide sequence ID" value="NZ_CYXP01000006.1"/>
</dbReference>
<name>A0A173V5B1_PARDI</name>
<sequence>MEERIINRLCVIIFANAAFTLIGCYVVYLFLKDIENTLHEKIQDLSDTLKQMQWEKDLKEATEMLFGKSKNDTIIHI</sequence>
<dbReference type="PROSITE" id="PS51257">
    <property type="entry name" value="PROKAR_LIPOPROTEIN"/>
    <property type="match status" value="1"/>
</dbReference>
<accession>A0A173V5B1</accession>
<organism evidence="2 3">
    <name type="scientific">Parabacteroides distasonis</name>
    <dbReference type="NCBI Taxonomy" id="823"/>
    <lineage>
        <taxon>Bacteria</taxon>
        <taxon>Pseudomonadati</taxon>
        <taxon>Bacteroidota</taxon>
        <taxon>Bacteroidia</taxon>
        <taxon>Bacteroidales</taxon>
        <taxon>Tannerellaceae</taxon>
        <taxon>Parabacteroides</taxon>
    </lineage>
</organism>
<protein>
    <submittedName>
        <fullName evidence="2">Uncharacterized protein</fullName>
    </submittedName>
</protein>
<feature type="transmembrane region" description="Helical" evidence="1">
    <location>
        <begin position="6"/>
        <end position="31"/>
    </location>
</feature>
<keyword evidence="1" id="KW-0812">Transmembrane</keyword>
<keyword evidence="1" id="KW-1133">Transmembrane helix</keyword>
<evidence type="ECO:0000313" key="2">
    <source>
        <dbReference type="EMBL" id="CUN22421.1"/>
    </source>
</evidence>
<dbReference type="EMBL" id="CYXP01000006">
    <property type="protein sequence ID" value="CUN22421.1"/>
    <property type="molecule type" value="Genomic_DNA"/>
</dbReference>
<evidence type="ECO:0000256" key="1">
    <source>
        <dbReference type="SAM" id="Phobius"/>
    </source>
</evidence>
<reference evidence="2 3" key="1">
    <citation type="submission" date="2015-09" db="EMBL/GenBank/DDBJ databases">
        <authorList>
            <consortium name="Pathogen Informatics"/>
        </authorList>
    </citation>
    <scope>NUCLEOTIDE SEQUENCE [LARGE SCALE GENOMIC DNA]</scope>
    <source>
        <strain evidence="2 3">2789STDY5608872</strain>
    </source>
</reference>
<dbReference type="Proteomes" id="UP000095591">
    <property type="component" value="Unassembled WGS sequence"/>
</dbReference>